<accession>A0AAN7JGX2</accession>
<evidence type="ECO:0000256" key="1">
    <source>
        <dbReference type="SAM" id="MobiDB-lite"/>
    </source>
</evidence>
<dbReference type="EMBL" id="JAXIOK010000023">
    <property type="protein sequence ID" value="KAK4742103.1"/>
    <property type="molecule type" value="Genomic_DNA"/>
</dbReference>
<feature type="region of interest" description="Disordered" evidence="1">
    <location>
        <begin position="1"/>
        <end position="35"/>
    </location>
</feature>
<sequence length="142" mass="15867">MGLCSSKKLQAGALSPQKLRVRKPPRDKSAQGMSSPPVKLLIQDRHVVVDNGIVQVTLSEPDGIVTGIRYNGIDNLLEIRNQEHNRGYWDLVWSVPGSKGIFDVYEAFLLSRPAIFSALRKSYLLFPLFSFSLSSQNILLLQ</sequence>
<organism evidence="2 3">
    <name type="scientific">Trapa incisa</name>
    <dbReference type="NCBI Taxonomy" id="236973"/>
    <lineage>
        <taxon>Eukaryota</taxon>
        <taxon>Viridiplantae</taxon>
        <taxon>Streptophyta</taxon>
        <taxon>Embryophyta</taxon>
        <taxon>Tracheophyta</taxon>
        <taxon>Spermatophyta</taxon>
        <taxon>Magnoliopsida</taxon>
        <taxon>eudicotyledons</taxon>
        <taxon>Gunneridae</taxon>
        <taxon>Pentapetalae</taxon>
        <taxon>rosids</taxon>
        <taxon>malvids</taxon>
        <taxon>Myrtales</taxon>
        <taxon>Lythraceae</taxon>
        <taxon>Trapa</taxon>
    </lineage>
</organism>
<gene>
    <name evidence="2" type="ORF">SAY87_000104</name>
</gene>
<evidence type="ECO:0008006" key="4">
    <source>
        <dbReference type="Google" id="ProtNLM"/>
    </source>
</evidence>
<dbReference type="PANTHER" id="PTHR32018">
    <property type="entry name" value="RHAMNOGALACTURONATE LYASE FAMILY PROTEIN"/>
    <property type="match status" value="1"/>
</dbReference>
<dbReference type="InterPro" id="IPR010325">
    <property type="entry name" value="Rhamnogal_lyase"/>
</dbReference>
<evidence type="ECO:0000313" key="2">
    <source>
        <dbReference type="EMBL" id="KAK4742103.1"/>
    </source>
</evidence>
<dbReference type="Pfam" id="PF06045">
    <property type="entry name" value="Rhamnogal_lyase"/>
    <property type="match status" value="1"/>
</dbReference>
<keyword evidence="3" id="KW-1185">Reference proteome</keyword>
<proteinExistence type="predicted"/>
<dbReference type="InterPro" id="IPR051850">
    <property type="entry name" value="Polysacch_Lyase_4"/>
</dbReference>
<dbReference type="AlphaFoldDB" id="A0AAN7JGX2"/>
<comment type="caution">
    <text evidence="2">The sequence shown here is derived from an EMBL/GenBank/DDBJ whole genome shotgun (WGS) entry which is preliminary data.</text>
</comment>
<dbReference type="PANTHER" id="PTHR32018:SF8">
    <property type="entry name" value="RHAMNOGALACTURONAN ENDOLYASE"/>
    <property type="match status" value="1"/>
</dbReference>
<protein>
    <recommendedName>
        <fullName evidence="4">Rhamnogalacturonate lyase</fullName>
    </recommendedName>
</protein>
<reference evidence="2 3" key="1">
    <citation type="journal article" date="2023" name="Hortic Res">
        <title>Pangenome of water caltrop reveals structural variations and asymmetric subgenome divergence after allopolyploidization.</title>
        <authorList>
            <person name="Zhang X."/>
            <person name="Chen Y."/>
            <person name="Wang L."/>
            <person name="Yuan Y."/>
            <person name="Fang M."/>
            <person name="Shi L."/>
            <person name="Lu R."/>
            <person name="Comes H.P."/>
            <person name="Ma Y."/>
            <person name="Chen Y."/>
            <person name="Huang G."/>
            <person name="Zhou Y."/>
            <person name="Zheng Z."/>
            <person name="Qiu Y."/>
        </authorList>
    </citation>
    <scope>NUCLEOTIDE SEQUENCE [LARGE SCALE GENOMIC DNA]</scope>
    <source>
        <tissue evidence="2">Roots</tissue>
    </source>
</reference>
<evidence type="ECO:0000313" key="3">
    <source>
        <dbReference type="Proteomes" id="UP001345219"/>
    </source>
</evidence>
<dbReference type="Proteomes" id="UP001345219">
    <property type="component" value="Chromosome 1"/>
</dbReference>
<name>A0AAN7JGX2_9MYRT</name>